<dbReference type="Pfam" id="PF24837">
    <property type="entry name" value="AMIN-like"/>
    <property type="match status" value="1"/>
</dbReference>
<organism evidence="3 4">
    <name type="scientific">Aquipuribacter hungaricus</name>
    <dbReference type="NCBI Taxonomy" id="545624"/>
    <lineage>
        <taxon>Bacteria</taxon>
        <taxon>Bacillati</taxon>
        <taxon>Actinomycetota</taxon>
        <taxon>Actinomycetes</taxon>
        <taxon>Micrococcales</taxon>
        <taxon>Intrasporangiaceae</taxon>
        <taxon>Aquipuribacter</taxon>
    </lineage>
</organism>
<keyword evidence="1" id="KW-0732">Signal</keyword>
<feature type="signal peptide" evidence="1">
    <location>
        <begin position="1"/>
        <end position="27"/>
    </location>
</feature>
<keyword evidence="4" id="KW-1185">Reference proteome</keyword>
<dbReference type="PROSITE" id="PS51257">
    <property type="entry name" value="PROKAR_LIPOPROTEIN"/>
    <property type="match status" value="1"/>
</dbReference>
<dbReference type="EMBL" id="JBHRWW010000005">
    <property type="protein sequence ID" value="MFC3688594.1"/>
    <property type="molecule type" value="Genomic_DNA"/>
</dbReference>
<evidence type="ECO:0000259" key="2">
    <source>
        <dbReference type="Pfam" id="PF24837"/>
    </source>
</evidence>
<name>A0ABV7WGV2_9MICO</name>
<comment type="caution">
    <text evidence="3">The sequence shown here is derived from an EMBL/GenBank/DDBJ whole genome shotgun (WGS) entry which is preliminary data.</text>
</comment>
<evidence type="ECO:0000313" key="3">
    <source>
        <dbReference type="EMBL" id="MFC3688594.1"/>
    </source>
</evidence>
<accession>A0ABV7WGV2</accession>
<feature type="domain" description="AMIN-like" evidence="2">
    <location>
        <begin position="55"/>
        <end position="184"/>
    </location>
</feature>
<gene>
    <name evidence="3" type="ORF">ACFOLH_09605</name>
</gene>
<dbReference type="Proteomes" id="UP001595685">
    <property type="component" value="Unassembled WGS sequence"/>
</dbReference>
<sequence length="186" mass="19015">MKTAVSRTVAVLALLLPALLVPATAGAAASCGTGWGSLPKTSAATVSPSSAPGDLVALRSGRHACFDRLVVDVDGSTQGYSVRYVDQVRSDGSGTVVPTAGGARLEVVVGAPAYDDEGMATFVPPTGQRLLDVGGYATFREVTWAGSFEGQSTAGLGVRARLPFRVLALDGPGTSSRVVVDVAHRW</sequence>
<evidence type="ECO:0000256" key="1">
    <source>
        <dbReference type="SAM" id="SignalP"/>
    </source>
</evidence>
<reference evidence="4" key="1">
    <citation type="journal article" date="2019" name="Int. J. Syst. Evol. Microbiol.">
        <title>The Global Catalogue of Microorganisms (GCM) 10K type strain sequencing project: providing services to taxonomists for standard genome sequencing and annotation.</title>
        <authorList>
            <consortium name="The Broad Institute Genomics Platform"/>
            <consortium name="The Broad Institute Genome Sequencing Center for Infectious Disease"/>
            <person name="Wu L."/>
            <person name="Ma J."/>
        </authorList>
    </citation>
    <scope>NUCLEOTIDE SEQUENCE [LARGE SCALE GENOMIC DNA]</scope>
    <source>
        <strain evidence="4">NCAIM B.02333</strain>
    </source>
</reference>
<dbReference type="RefSeq" id="WP_340288862.1">
    <property type="nucleotide sequence ID" value="NZ_JBBEOI010000004.1"/>
</dbReference>
<dbReference type="InterPro" id="IPR056303">
    <property type="entry name" value="AMIN-like"/>
</dbReference>
<evidence type="ECO:0000313" key="4">
    <source>
        <dbReference type="Proteomes" id="UP001595685"/>
    </source>
</evidence>
<feature type="chain" id="PRO_5045809400" description="AMIN-like domain-containing protein" evidence="1">
    <location>
        <begin position="28"/>
        <end position="186"/>
    </location>
</feature>
<protein>
    <recommendedName>
        <fullName evidence="2">AMIN-like domain-containing protein</fullName>
    </recommendedName>
</protein>
<proteinExistence type="predicted"/>